<feature type="transmembrane region" description="Helical" evidence="1">
    <location>
        <begin position="46"/>
        <end position="64"/>
    </location>
</feature>
<keyword evidence="1" id="KW-0812">Transmembrane</keyword>
<accession>A0A810PZW6</accession>
<organism evidence="2 3">
    <name type="scientific">Vescimonas fastidiosa</name>
    <dbReference type="NCBI Taxonomy" id="2714353"/>
    <lineage>
        <taxon>Bacteria</taxon>
        <taxon>Bacillati</taxon>
        <taxon>Bacillota</taxon>
        <taxon>Clostridia</taxon>
        <taxon>Eubacteriales</taxon>
        <taxon>Oscillospiraceae</taxon>
        <taxon>Vescimonas</taxon>
    </lineage>
</organism>
<reference evidence="2" key="1">
    <citation type="submission" date="2020-09" db="EMBL/GenBank/DDBJ databases">
        <title>New species isolated from human feces.</title>
        <authorList>
            <person name="Kitahara M."/>
            <person name="Shigeno Y."/>
            <person name="Shime M."/>
            <person name="Matsumoto Y."/>
            <person name="Nakamura S."/>
            <person name="Motooka D."/>
            <person name="Fukuoka S."/>
            <person name="Nishikawa H."/>
            <person name="Benno Y."/>
        </authorList>
    </citation>
    <scope>NUCLEOTIDE SEQUENCE</scope>
    <source>
        <strain evidence="2">MM35</strain>
    </source>
</reference>
<feature type="transmembrane region" description="Helical" evidence="1">
    <location>
        <begin position="6"/>
        <end position="25"/>
    </location>
</feature>
<dbReference type="EMBL" id="AP023415">
    <property type="protein sequence ID" value="BCK78033.1"/>
    <property type="molecule type" value="Genomic_DNA"/>
</dbReference>
<dbReference type="Proteomes" id="UP000681343">
    <property type="component" value="Chromosome"/>
</dbReference>
<dbReference type="AlphaFoldDB" id="A0A810PZW6"/>
<keyword evidence="3" id="KW-1185">Reference proteome</keyword>
<keyword evidence="1" id="KW-0472">Membrane</keyword>
<evidence type="ECO:0000256" key="1">
    <source>
        <dbReference type="SAM" id="Phobius"/>
    </source>
</evidence>
<evidence type="ECO:0000313" key="3">
    <source>
        <dbReference type="Proteomes" id="UP000681343"/>
    </source>
</evidence>
<name>A0A810PZW6_9FIRM</name>
<dbReference type="RefSeq" id="WP_212818580.1">
    <property type="nucleotide sequence ID" value="NZ_AP023415.1"/>
</dbReference>
<protein>
    <submittedName>
        <fullName evidence="2">Uncharacterized protein</fullName>
    </submittedName>
</protein>
<evidence type="ECO:0000313" key="2">
    <source>
        <dbReference type="EMBL" id="BCK78033.1"/>
    </source>
</evidence>
<sequence length="67" mass="7552">MGIVAMIGLIFGPFVSLLFAAWFYVRWQNEEDEELALHNKKICFRALIAAAILLVVFGILKLIFPVA</sequence>
<dbReference type="KEGG" id="vfa:MM35RIKEN_02250"/>
<gene>
    <name evidence="2" type="ORF">MM35RIKEN_02250</name>
</gene>
<keyword evidence="1" id="KW-1133">Transmembrane helix</keyword>
<proteinExistence type="predicted"/>